<dbReference type="PANTHER" id="PTHR24321">
    <property type="entry name" value="DEHYDROGENASES, SHORT CHAIN"/>
    <property type="match status" value="1"/>
</dbReference>
<dbReference type="InterPro" id="IPR023985">
    <property type="entry name" value="SDR_subfam_1"/>
</dbReference>
<dbReference type="InterPro" id="IPR002347">
    <property type="entry name" value="SDR_fam"/>
</dbReference>
<dbReference type="RefSeq" id="WP_128642731.1">
    <property type="nucleotide sequence ID" value="NZ_CP008948.1"/>
</dbReference>
<sequence length="280" mass="29836">MTGRLADKVAFITGAARGQGRSHAERLAEEGADIIAVDICGEVGRTTNFYPAATEEDLAETVRLVEKHGRRIIAYTADVRDFTALEAGLSSAVAELGRLDIVAANAGIFQFGDEVPDIPVDDWRDVIDVNLTGVFNTCKAAVPHLVDGGRGGSVVITSSDAGVKGFARFGHYVASKHGVIGLMRTLTMELAPHSIRVNVVAPTNCNTDMIQNDAVWKLFRPDRENPTFEEFAEASSTLLALPEPWVEPADVSNALLFLASDEARFITGVTVPVDGGSAAI</sequence>
<gene>
    <name evidence="5" type="ORF">EP51_41085</name>
</gene>
<evidence type="ECO:0000256" key="3">
    <source>
        <dbReference type="ARBA" id="ARBA00023027"/>
    </source>
</evidence>
<dbReference type="PRINTS" id="PR00080">
    <property type="entry name" value="SDRFAMILY"/>
</dbReference>
<dbReference type="CDD" id="cd05233">
    <property type="entry name" value="SDR_c"/>
    <property type="match status" value="1"/>
</dbReference>
<evidence type="ECO:0000313" key="6">
    <source>
        <dbReference type="Proteomes" id="UP000028488"/>
    </source>
</evidence>
<dbReference type="FunFam" id="3.40.50.720:FF:000084">
    <property type="entry name" value="Short-chain dehydrogenase reductase"/>
    <property type="match status" value="1"/>
</dbReference>
<evidence type="ECO:0000256" key="4">
    <source>
        <dbReference type="RuleBase" id="RU000363"/>
    </source>
</evidence>
<evidence type="ECO:0000256" key="2">
    <source>
        <dbReference type="ARBA" id="ARBA00023002"/>
    </source>
</evidence>
<dbReference type="NCBIfam" id="NF009467">
    <property type="entry name" value="PRK12826.1-3"/>
    <property type="match status" value="1"/>
</dbReference>
<dbReference type="GO" id="GO:0016491">
    <property type="term" value="F:oxidoreductase activity"/>
    <property type="evidence" value="ECO:0007669"/>
    <property type="project" value="UniProtKB-KW"/>
</dbReference>
<comment type="similarity">
    <text evidence="1 4">Belongs to the short-chain dehydrogenases/reductases (SDR) family.</text>
</comment>
<evidence type="ECO:0000256" key="1">
    <source>
        <dbReference type="ARBA" id="ARBA00006484"/>
    </source>
</evidence>
<dbReference type="Proteomes" id="UP000028488">
    <property type="component" value="Plasmid pPDG1"/>
</dbReference>
<dbReference type="Gene3D" id="3.40.50.720">
    <property type="entry name" value="NAD(P)-binding Rossmann-like Domain"/>
    <property type="match status" value="1"/>
</dbReference>
<keyword evidence="5" id="KW-0614">Plasmid</keyword>
<dbReference type="PRINTS" id="PR00081">
    <property type="entry name" value="GDHRDH"/>
</dbReference>
<proteinExistence type="inferred from homology"/>
<dbReference type="NCBIfam" id="TIGR03971">
    <property type="entry name" value="SDR_subfam_1"/>
    <property type="match status" value="1"/>
</dbReference>
<keyword evidence="3" id="KW-0520">NAD</keyword>
<reference evidence="5 6" key="1">
    <citation type="submission" date="2014-07" db="EMBL/GenBank/DDBJ databases">
        <title>Genome Sequence of Rhodococcus opacus Strain R7, a Biodegrader of Mono- and Polycyclic Aromatic Hydrocarbons.</title>
        <authorList>
            <person name="Di Gennaro P."/>
            <person name="Zampolli J."/>
            <person name="Presti I."/>
            <person name="Cappelletti M."/>
            <person name="D'Ursi P."/>
            <person name="Orro A."/>
            <person name="Mezzelani A."/>
            <person name="Milanesi L."/>
        </authorList>
    </citation>
    <scope>NUCLEOTIDE SEQUENCE [LARGE SCALE GENOMIC DNA]</scope>
    <source>
        <strain evidence="5 6">R7</strain>
        <plasmid evidence="5">pPDG1</plasmid>
    </source>
</reference>
<evidence type="ECO:0000313" key="5">
    <source>
        <dbReference type="EMBL" id="AII10631.1"/>
    </source>
</evidence>
<accession>A0A076EXW3</accession>
<organism evidence="5 6">
    <name type="scientific">Rhodococcus opacus</name>
    <name type="common">Nocardia opaca</name>
    <dbReference type="NCBI Taxonomy" id="37919"/>
    <lineage>
        <taxon>Bacteria</taxon>
        <taxon>Bacillati</taxon>
        <taxon>Actinomycetota</taxon>
        <taxon>Actinomycetes</taxon>
        <taxon>Mycobacteriales</taxon>
        <taxon>Nocardiaceae</taxon>
        <taxon>Rhodococcus</taxon>
    </lineage>
</organism>
<name>A0A076EXW3_RHOOP</name>
<geneLocation type="plasmid" evidence="5 6">
    <name>pPDG1</name>
</geneLocation>
<dbReference type="AlphaFoldDB" id="A0A076EXW3"/>
<dbReference type="SUPFAM" id="SSF51735">
    <property type="entry name" value="NAD(P)-binding Rossmann-fold domains"/>
    <property type="match status" value="1"/>
</dbReference>
<dbReference type="Pfam" id="PF00106">
    <property type="entry name" value="adh_short"/>
    <property type="match status" value="1"/>
</dbReference>
<dbReference type="PANTHER" id="PTHR24321:SF8">
    <property type="entry name" value="ESTRADIOL 17-BETA-DEHYDROGENASE 8-RELATED"/>
    <property type="match status" value="1"/>
</dbReference>
<dbReference type="InterPro" id="IPR036291">
    <property type="entry name" value="NAD(P)-bd_dom_sf"/>
</dbReference>
<keyword evidence="2" id="KW-0560">Oxidoreductase</keyword>
<dbReference type="EMBL" id="CP008948">
    <property type="protein sequence ID" value="AII10631.1"/>
    <property type="molecule type" value="Genomic_DNA"/>
</dbReference>
<protein>
    <submittedName>
        <fullName evidence="5">3-ketoacyl-ACP reductase</fullName>
    </submittedName>
</protein>